<evidence type="ECO:0000256" key="10">
    <source>
        <dbReference type="PROSITE-ProRule" id="PRU10141"/>
    </source>
</evidence>
<dbReference type="Proteomes" id="UP000757435">
    <property type="component" value="Unassembled WGS sequence"/>
</dbReference>
<evidence type="ECO:0000256" key="5">
    <source>
        <dbReference type="ARBA" id="ARBA00022777"/>
    </source>
</evidence>
<organism evidence="13 14">
    <name type="scientific">Drouetiella hepatica Uher 2000/2452</name>
    <dbReference type="NCBI Taxonomy" id="904376"/>
    <lineage>
        <taxon>Bacteria</taxon>
        <taxon>Bacillati</taxon>
        <taxon>Cyanobacteriota</taxon>
        <taxon>Cyanophyceae</taxon>
        <taxon>Oculatellales</taxon>
        <taxon>Oculatellaceae</taxon>
        <taxon>Drouetiella</taxon>
    </lineage>
</organism>
<comment type="caution">
    <text evidence="13">The sequence shown here is derived from an EMBL/GenBank/DDBJ whole genome shotgun (WGS) entry which is preliminary data.</text>
</comment>
<protein>
    <recommendedName>
        <fullName evidence="1">non-specific serine/threonine protein kinase</fullName>
        <ecNumber evidence="1">2.7.11.1</ecNumber>
    </recommendedName>
</protein>
<keyword evidence="6 10" id="KW-0067">ATP-binding</keyword>
<feature type="compositionally biased region" description="Low complexity" evidence="11">
    <location>
        <begin position="362"/>
        <end position="378"/>
    </location>
</feature>
<dbReference type="PROSITE" id="PS50005">
    <property type="entry name" value="TPR"/>
    <property type="match status" value="1"/>
</dbReference>
<feature type="domain" description="Protein kinase" evidence="12">
    <location>
        <begin position="18"/>
        <end position="290"/>
    </location>
</feature>
<evidence type="ECO:0000313" key="14">
    <source>
        <dbReference type="Proteomes" id="UP000757435"/>
    </source>
</evidence>
<dbReference type="InterPro" id="IPR017441">
    <property type="entry name" value="Protein_kinase_ATP_BS"/>
</dbReference>
<evidence type="ECO:0000256" key="2">
    <source>
        <dbReference type="ARBA" id="ARBA00022527"/>
    </source>
</evidence>
<name>A0A951QDI0_9CYAN</name>
<dbReference type="SMART" id="SM00220">
    <property type="entry name" value="S_TKc"/>
    <property type="match status" value="1"/>
</dbReference>
<dbReference type="InterPro" id="IPR019734">
    <property type="entry name" value="TPR_rpt"/>
</dbReference>
<dbReference type="Pfam" id="PF00069">
    <property type="entry name" value="Pkinase"/>
    <property type="match status" value="1"/>
</dbReference>
<evidence type="ECO:0000256" key="4">
    <source>
        <dbReference type="ARBA" id="ARBA00022741"/>
    </source>
</evidence>
<evidence type="ECO:0000256" key="7">
    <source>
        <dbReference type="ARBA" id="ARBA00047899"/>
    </source>
</evidence>
<proteinExistence type="predicted"/>
<keyword evidence="9" id="KW-0802">TPR repeat</keyword>
<dbReference type="EC" id="2.7.11.1" evidence="1"/>
<reference evidence="13" key="1">
    <citation type="submission" date="2021-05" db="EMBL/GenBank/DDBJ databases">
        <authorList>
            <person name="Pietrasiak N."/>
            <person name="Ward R."/>
            <person name="Stajich J.E."/>
            <person name="Kurbessoian T."/>
        </authorList>
    </citation>
    <scope>NUCLEOTIDE SEQUENCE</scope>
    <source>
        <strain evidence="13">UHER 2000/2452</strain>
    </source>
</reference>
<comment type="catalytic activity">
    <reaction evidence="7">
        <text>L-threonyl-[protein] + ATP = O-phospho-L-threonyl-[protein] + ADP + H(+)</text>
        <dbReference type="Rhea" id="RHEA:46608"/>
        <dbReference type="Rhea" id="RHEA-COMP:11060"/>
        <dbReference type="Rhea" id="RHEA-COMP:11605"/>
        <dbReference type="ChEBI" id="CHEBI:15378"/>
        <dbReference type="ChEBI" id="CHEBI:30013"/>
        <dbReference type="ChEBI" id="CHEBI:30616"/>
        <dbReference type="ChEBI" id="CHEBI:61977"/>
        <dbReference type="ChEBI" id="CHEBI:456216"/>
        <dbReference type="EC" id="2.7.11.1"/>
    </reaction>
</comment>
<dbReference type="SUPFAM" id="SSF48452">
    <property type="entry name" value="TPR-like"/>
    <property type="match status" value="1"/>
</dbReference>
<evidence type="ECO:0000256" key="8">
    <source>
        <dbReference type="ARBA" id="ARBA00048679"/>
    </source>
</evidence>
<dbReference type="Gene3D" id="1.25.40.10">
    <property type="entry name" value="Tetratricopeptide repeat domain"/>
    <property type="match status" value="2"/>
</dbReference>
<feature type="binding site" evidence="10">
    <location>
        <position position="49"/>
    </location>
    <ligand>
        <name>ATP</name>
        <dbReference type="ChEBI" id="CHEBI:30616"/>
    </ligand>
</feature>
<keyword evidence="2" id="KW-0723">Serine/threonine-protein kinase</keyword>
<dbReference type="Pfam" id="PF13432">
    <property type="entry name" value="TPR_16"/>
    <property type="match status" value="2"/>
</dbReference>
<keyword evidence="3" id="KW-0808">Transferase</keyword>
<feature type="region of interest" description="Disordered" evidence="11">
    <location>
        <begin position="356"/>
        <end position="388"/>
    </location>
</feature>
<dbReference type="GO" id="GO:0005524">
    <property type="term" value="F:ATP binding"/>
    <property type="evidence" value="ECO:0007669"/>
    <property type="project" value="UniProtKB-UniRule"/>
</dbReference>
<dbReference type="AlphaFoldDB" id="A0A951QDI0"/>
<dbReference type="PANTHER" id="PTHR24363:SF0">
    <property type="entry name" value="SERINE_THREONINE KINASE LIKE DOMAIN CONTAINING 1"/>
    <property type="match status" value="1"/>
</dbReference>
<dbReference type="GO" id="GO:0004674">
    <property type="term" value="F:protein serine/threonine kinase activity"/>
    <property type="evidence" value="ECO:0007669"/>
    <property type="project" value="UniProtKB-KW"/>
</dbReference>
<evidence type="ECO:0000256" key="9">
    <source>
        <dbReference type="PROSITE-ProRule" id="PRU00339"/>
    </source>
</evidence>
<gene>
    <name evidence="13" type="ORF">KME15_11835</name>
</gene>
<sequence length="638" mass="70812">MSRSFSLISSDRPLGGRYKITSQLGVGGFGRTFLAEDLHLPGHPQCVIKQLKPQISSDDALQMARRCFNTEAQVLYQLGIHDQIPRLLAHFEDNQEFYLAQEFVEGEPLTKEFVEGKTWSENQVVFWLQDILKVLAFVHQRQVIHRDLKPSNLIRRRHDRRIVLIDFGAVKQVSTQGVDLEQGLTNITISIGTQGYMPNEQVAGKPRFSSDIYAVGILGIQALTGIHPRHLGEDLEGEISWHHLAPELHPELTKILDQMVRYDFRERFPTAIETLEALEKVPVAVTDPFILFPPYVGTNGNSIEAGTTANLREFSRPLPDFSSADFTVSEEDLMSTAVWDRSGNEPPETQIQAEGISEAHPTHSSTNGSTHGSTNGTGITQVVSPPPPVVEPIATQSRKATRTWGILGAIAVTLGLGLFMQMAQPQRDTAEPGIFPTALSDPGDPPTDPKKKAALLLDRANNLRLQWKNQEAIKVYDEALAIRSDYAEAYAGRCETLNQLKRPEEAIVSCNDALAFKPNYPEALWSKGNALLQQNRTYEALSIYEGVTADKPKFSEGWVKRGVALQKLGRSSEAINALDEGIRIQRNSAEAWRTKGAALLNLQRYQEATVVLDKALQLKPKDPEAQRLRQEARAALGG</sequence>
<evidence type="ECO:0000256" key="11">
    <source>
        <dbReference type="SAM" id="MobiDB-lite"/>
    </source>
</evidence>
<evidence type="ECO:0000256" key="1">
    <source>
        <dbReference type="ARBA" id="ARBA00012513"/>
    </source>
</evidence>
<dbReference type="EMBL" id="JAHHHD010000011">
    <property type="protein sequence ID" value="MBW4659358.1"/>
    <property type="molecule type" value="Genomic_DNA"/>
</dbReference>
<comment type="catalytic activity">
    <reaction evidence="8">
        <text>L-seryl-[protein] + ATP = O-phospho-L-seryl-[protein] + ADP + H(+)</text>
        <dbReference type="Rhea" id="RHEA:17989"/>
        <dbReference type="Rhea" id="RHEA-COMP:9863"/>
        <dbReference type="Rhea" id="RHEA-COMP:11604"/>
        <dbReference type="ChEBI" id="CHEBI:15378"/>
        <dbReference type="ChEBI" id="CHEBI:29999"/>
        <dbReference type="ChEBI" id="CHEBI:30616"/>
        <dbReference type="ChEBI" id="CHEBI:83421"/>
        <dbReference type="ChEBI" id="CHEBI:456216"/>
        <dbReference type="EC" id="2.7.11.1"/>
    </reaction>
</comment>
<evidence type="ECO:0000259" key="12">
    <source>
        <dbReference type="PROSITE" id="PS50011"/>
    </source>
</evidence>
<accession>A0A951QDI0</accession>
<dbReference type="SMART" id="SM00028">
    <property type="entry name" value="TPR"/>
    <property type="match status" value="5"/>
</dbReference>
<dbReference type="InterPro" id="IPR011990">
    <property type="entry name" value="TPR-like_helical_dom_sf"/>
</dbReference>
<dbReference type="Gene3D" id="1.10.510.10">
    <property type="entry name" value="Transferase(Phosphotransferase) domain 1"/>
    <property type="match status" value="1"/>
</dbReference>
<dbReference type="InterPro" id="IPR000719">
    <property type="entry name" value="Prot_kinase_dom"/>
</dbReference>
<keyword evidence="5" id="KW-0418">Kinase</keyword>
<dbReference type="PROSITE" id="PS50011">
    <property type="entry name" value="PROTEIN_KINASE_DOM"/>
    <property type="match status" value="1"/>
</dbReference>
<feature type="repeat" description="TPR" evidence="9">
    <location>
        <begin position="589"/>
        <end position="622"/>
    </location>
</feature>
<dbReference type="PROSITE" id="PS00107">
    <property type="entry name" value="PROTEIN_KINASE_ATP"/>
    <property type="match status" value="1"/>
</dbReference>
<evidence type="ECO:0000313" key="13">
    <source>
        <dbReference type="EMBL" id="MBW4659358.1"/>
    </source>
</evidence>
<dbReference type="Gene3D" id="3.30.200.20">
    <property type="entry name" value="Phosphorylase Kinase, domain 1"/>
    <property type="match status" value="1"/>
</dbReference>
<keyword evidence="4 10" id="KW-0547">Nucleotide-binding</keyword>
<dbReference type="CDD" id="cd14014">
    <property type="entry name" value="STKc_PknB_like"/>
    <property type="match status" value="1"/>
</dbReference>
<evidence type="ECO:0000256" key="6">
    <source>
        <dbReference type="ARBA" id="ARBA00022840"/>
    </source>
</evidence>
<dbReference type="SUPFAM" id="SSF56112">
    <property type="entry name" value="Protein kinase-like (PK-like)"/>
    <property type="match status" value="1"/>
</dbReference>
<reference evidence="13" key="2">
    <citation type="journal article" date="2022" name="Microbiol. Resour. Announc.">
        <title>Metagenome Sequencing to Explore Phylogenomics of Terrestrial Cyanobacteria.</title>
        <authorList>
            <person name="Ward R.D."/>
            <person name="Stajich J.E."/>
            <person name="Johansen J.R."/>
            <person name="Huntemann M."/>
            <person name="Clum A."/>
            <person name="Foster B."/>
            <person name="Foster B."/>
            <person name="Roux S."/>
            <person name="Palaniappan K."/>
            <person name="Varghese N."/>
            <person name="Mukherjee S."/>
            <person name="Reddy T.B.K."/>
            <person name="Daum C."/>
            <person name="Copeland A."/>
            <person name="Chen I.A."/>
            <person name="Ivanova N.N."/>
            <person name="Kyrpides N.C."/>
            <person name="Shapiro N."/>
            <person name="Eloe-Fadrosh E.A."/>
            <person name="Pietrasiak N."/>
        </authorList>
    </citation>
    <scope>NUCLEOTIDE SEQUENCE</scope>
    <source>
        <strain evidence="13">UHER 2000/2452</strain>
    </source>
</reference>
<dbReference type="PANTHER" id="PTHR24363">
    <property type="entry name" value="SERINE/THREONINE PROTEIN KINASE"/>
    <property type="match status" value="1"/>
</dbReference>
<evidence type="ECO:0000256" key="3">
    <source>
        <dbReference type="ARBA" id="ARBA00022679"/>
    </source>
</evidence>
<dbReference type="InterPro" id="IPR011009">
    <property type="entry name" value="Kinase-like_dom_sf"/>
</dbReference>